<evidence type="ECO:0000256" key="6">
    <source>
        <dbReference type="ARBA" id="ARBA00023136"/>
    </source>
</evidence>
<name>A0A937FK67_9CLOT</name>
<evidence type="ECO:0000256" key="1">
    <source>
        <dbReference type="ARBA" id="ARBA00004651"/>
    </source>
</evidence>
<feature type="transmembrane region" description="Helical" evidence="9">
    <location>
        <begin position="313"/>
        <end position="335"/>
    </location>
</feature>
<keyword evidence="6 9" id="KW-0472">Membrane</keyword>
<organism evidence="11 12">
    <name type="scientific">Clostridium paridis</name>
    <dbReference type="NCBI Taxonomy" id="2803863"/>
    <lineage>
        <taxon>Bacteria</taxon>
        <taxon>Bacillati</taxon>
        <taxon>Bacillota</taxon>
        <taxon>Clostridia</taxon>
        <taxon>Eubacteriales</taxon>
        <taxon>Clostridiaceae</taxon>
        <taxon>Clostridium</taxon>
    </lineage>
</organism>
<evidence type="ECO:0000256" key="3">
    <source>
        <dbReference type="ARBA" id="ARBA00022500"/>
    </source>
</evidence>
<feature type="domain" description="Methyl-accepting transducer" evidence="10">
    <location>
        <begin position="406"/>
        <end position="663"/>
    </location>
</feature>
<keyword evidence="5 9" id="KW-1133">Transmembrane helix</keyword>
<protein>
    <submittedName>
        <fullName evidence="11">Methyl-accepting chemotaxis protein</fullName>
    </submittedName>
</protein>
<dbReference type="GO" id="GO:0007165">
    <property type="term" value="P:signal transduction"/>
    <property type="evidence" value="ECO:0007669"/>
    <property type="project" value="UniProtKB-KW"/>
</dbReference>
<dbReference type="InterPro" id="IPR004089">
    <property type="entry name" value="MCPsignal_dom"/>
</dbReference>
<dbReference type="PANTHER" id="PTHR32089">
    <property type="entry name" value="METHYL-ACCEPTING CHEMOTAXIS PROTEIN MCPB"/>
    <property type="match status" value="1"/>
</dbReference>
<dbReference type="AlphaFoldDB" id="A0A937FK67"/>
<evidence type="ECO:0000256" key="8">
    <source>
        <dbReference type="PROSITE-ProRule" id="PRU00284"/>
    </source>
</evidence>
<keyword evidence="3" id="KW-0145">Chemotaxis</keyword>
<dbReference type="EMBL" id="JAESWA010000029">
    <property type="protein sequence ID" value="MBL4934112.1"/>
    <property type="molecule type" value="Genomic_DNA"/>
</dbReference>
<evidence type="ECO:0000256" key="2">
    <source>
        <dbReference type="ARBA" id="ARBA00022475"/>
    </source>
</evidence>
<evidence type="ECO:0000256" key="5">
    <source>
        <dbReference type="ARBA" id="ARBA00022989"/>
    </source>
</evidence>
<sequence length="693" mass="75834">MRQEMKDKSKKKTKNKFNKLNVNGKVNINFKSIKGKILAIFLVISLTSSIVIAVTNYYFAKQAVTKTGQPLVENLGEQISGRMAEKIDSIKGDIKNLSVDTRLVNGTAEEKKDLLTKYAKDNEFYSMGIVDLDGNITYLTGEKENLKDKDFFSEALKGEAVVGEPYFSKLEGDIFVAPFAAPIKSGDQTIGVLLGVKENLVLSNFVKSIKIGDAGIAYALDGKGNVIVHPDSVLVYRQENVIEKAKSDSSLTSLADIQKKMIKGEKGTGSYTYEGETKFIGYAPIEGTNWSIAVAIPEKQLFSELSSMNKTSIITIIIAIIVIIISGLGLVNFIIGNIRRVQDDILELSQGNFMFEGDPKLLKRKDEFGNIAQALSSLKEVQRDILNEVVDSSSEVKAQGNSLTNISKEFSETTANIAKSIEEVASGTNEQATSLNRMVSISNDFGRELDNITDNFKEVQAMILDVYKKSDEENDNVIAVANEFNKMITTFEDFRSKIDNMNGNIKKVNEITYLIKEISEQTNLLALNAAIEAAGAGVAGRGFAVVAEEVRQLAERSKEASENIESIGKIILKDNKIIFSETMELNNILSEQKKAINKTSDSFTEIAGLLEKVAPKMDEVSTSSVALEKKKDELINDISSVSAIAQEVSAFTEEITASSEEMSAASEEIYGAASTLSESSDMVIAKLSVFTIK</sequence>
<evidence type="ECO:0000256" key="4">
    <source>
        <dbReference type="ARBA" id="ARBA00022692"/>
    </source>
</evidence>
<accession>A0A937FK67</accession>
<comment type="caution">
    <text evidence="11">The sequence shown here is derived from an EMBL/GenBank/DDBJ whole genome shotgun (WGS) entry which is preliminary data.</text>
</comment>
<dbReference type="GO" id="GO:0005886">
    <property type="term" value="C:plasma membrane"/>
    <property type="evidence" value="ECO:0007669"/>
    <property type="project" value="UniProtKB-SubCell"/>
</dbReference>
<keyword evidence="7 8" id="KW-0807">Transducer</keyword>
<dbReference type="RefSeq" id="WP_202769571.1">
    <property type="nucleotide sequence ID" value="NZ_JAESWA010000029.1"/>
</dbReference>
<reference evidence="11" key="1">
    <citation type="submission" date="2021-01" db="EMBL/GenBank/DDBJ databases">
        <title>Genome public.</title>
        <authorList>
            <person name="Liu C."/>
            <person name="Sun Q."/>
        </authorList>
    </citation>
    <scope>NUCLEOTIDE SEQUENCE</scope>
    <source>
        <strain evidence="11">YIM B02565</strain>
    </source>
</reference>
<dbReference type="PANTHER" id="PTHR32089:SF112">
    <property type="entry name" value="LYSOZYME-LIKE PROTEIN-RELATED"/>
    <property type="match status" value="1"/>
</dbReference>
<dbReference type="Gene3D" id="1.10.287.950">
    <property type="entry name" value="Methyl-accepting chemotaxis protein"/>
    <property type="match status" value="1"/>
</dbReference>
<evidence type="ECO:0000313" key="12">
    <source>
        <dbReference type="Proteomes" id="UP000623681"/>
    </source>
</evidence>
<comment type="subcellular location">
    <subcellularLocation>
        <location evidence="1">Cell membrane</location>
        <topology evidence="1">Multi-pass membrane protein</topology>
    </subcellularLocation>
</comment>
<dbReference type="CDD" id="cd12914">
    <property type="entry name" value="PDC1_DGC_like"/>
    <property type="match status" value="1"/>
</dbReference>
<evidence type="ECO:0000313" key="11">
    <source>
        <dbReference type="EMBL" id="MBL4934112.1"/>
    </source>
</evidence>
<evidence type="ECO:0000256" key="7">
    <source>
        <dbReference type="ARBA" id="ARBA00023224"/>
    </source>
</evidence>
<dbReference type="GO" id="GO:0006935">
    <property type="term" value="P:chemotaxis"/>
    <property type="evidence" value="ECO:0007669"/>
    <property type="project" value="UniProtKB-KW"/>
</dbReference>
<dbReference type="Pfam" id="PF02743">
    <property type="entry name" value="dCache_1"/>
    <property type="match status" value="1"/>
</dbReference>
<evidence type="ECO:0000256" key="9">
    <source>
        <dbReference type="SAM" id="Phobius"/>
    </source>
</evidence>
<dbReference type="SUPFAM" id="SSF58104">
    <property type="entry name" value="Methyl-accepting chemotaxis protein (MCP) signaling domain"/>
    <property type="match status" value="1"/>
</dbReference>
<dbReference type="Pfam" id="PF00015">
    <property type="entry name" value="MCPsignal"/>
    <property type="match status" value="1"/>
</dbReference>
<keyword evidence="12" id="KW-1185">Reference proteome</keyword>
<dbReference type="PROSITE" id="PS50111">
    <property type="entry name" value="CHEMOTAXIS_TRANSDUC_2"/>
    <property type="match status" value="1"/>
</dbReference>
<feature type="transmembrane region" description="Helical" evidence="9">
    <location>
        <begin position="37"/>
        <end position="59"/>
    </location>
</feature>
<dbReference type="SMART" id="SM00283">
    <property type="entry name" value="MA"/>
    <property type="match status" value="1"/>
</dbReference>
<proteinExistence type="predicted"/>
<dbReference type="Proteomes" id="UP000623681">
    <property type="component" value="Unassembled WGS sequence"/>
</dbReference>
<keyword evidence="2" id="KW-1003">Cell membrane</keyword>
<dbReference type="CDD" id="cd12912">
    <property type="entry name" value="PDC2_MCP_like"/>
    <property type="match status" value="1"/>
</dbReference>
<gene>
    <name evidence="11" type="ORF">JK634_20175</name>
</gene>
<dbReference type="InterPro" id="IPR033479">
    <property type="entry name" value="dCache_1"/>
</dbReference>
<keyword evidence="4 9" id="KW-0812">Transmembrane</keyword>
<dbReference type="Gene3D" id="3.30.450.20">
    <property type="entry name" value="PAS domain"/>
    <property type="match status" value="1"/>
</dbReference>
<evidence type="ECO:0000259" key="10">
    <source>
        <dbReference type="PROSITE" id="PS50111"/>
    </source>
</evidence>